<name>A0AB34IJQ0_PRYPA</name>
<protein>
    <recommendedName>
        <fullName evidence="4">WASH complex subunit strumpellin</fullName>
    </recommendedName>
</protein>
<evidence type="ECO:0000313" key="3">
    <source>
        <dbReference type="Proteomes" id="UP001515480"/>
    </source>
</evidence>
<dbReference type="InterPro" id="IPR019393">
    <property type="entry name" value="WASH_strumpellin"/>
</dbReference>
<dbReference type="GO" id="GO:0051125">
    <property type="term" value="P:regulation of actin nucleation"/>
    <property type="evidence" value="ECO:0007669"/>
    <property type="project" value="TreeGrafter"/>
</dbReference>
<dbReference type="PANTHER" id="PTHR15691">
    <property type="entry name" value="WASH COMPLEX SUBUNIT 5"/>
    <property type="match status" value="1"/>
</dbReference>
<dbReference type="Pfam" id="PF10266">
    <property type="entry name" value="Strumpellin"/>
    <property type="match status" value="1"/>
</dbReference>
<dbReference type="AlphaFoldDB" id="A0AB34IJQ0"/>
<organism evidence="2 3">
    <name type="scientific">Prymnesium parvum</name>
    <name type="common">Toxic golden alga</name>
    <dbReference type="NCBI Taxonomy" id="97485"/>
    <lineage>
        <taxon>Eukaryota</taxon>
        <taxon>Haptista</taxon>
        <taxon>Haptophyta</taxon>
        <taxon>Prymnesiophyceae</taxon>
        <taxon>Prymnesiales</taxon>
        <taxon>Prymnesiaceae</taxon>
        <taxon>Prymnesium</taxon>
    </lineage>
</organism>
<evidence type="ECO:0008006" key="4">
    <source>
        <dbReference type="Google" id="ProtNLM"/>
    </source>
</evidence>
<comment type="similarity">
    <text evidence="1">Belongs to the strumpellin family.</text>
</comment>
<dbReference type="GO" id="GO:0005768">
    <property type="term" value="C:endosome"/>
    <property type="evidence" value="ECO:0007669"/>
    <property type="project" value="TreeGrafter"/>
</dbReference>
<gene>
    <name evidence="2" type="ORF">AB1Y20_011660</name>
</gene>
<comment type="caution">
    <text evidence="2">The sequence shown here is derived from an EMBL/GenBank/DDBJ whole genome shotgun (WGS) entry which is preliminary data.</text>
</comment>
<dbReference type="GO" id="GO:0030041">
    <property type="term" value="P:actin filament polymerization"/>
    <property type="evidence" value="ECO:0007669"/>
    <property type="project" value="TreeGrafter"/>
</dbReference>
<dbReference type="GO" id="GO:0071203">
    <property type="term" value="C:WASH complex"/>
    <property type="evidence" value="ECO:0007669"/>
    <property type="project" value="InterPro"/>
</dbReference>
<dbReference type="PANTHER" id="PTHR15691:SF6">
    <property type="entry name" value="WASH COMPLEX SUBUNIT 5"/>
    <property type="match status" value="1"/>
</dbReference>
<dbReference type="GO" id="GO:0007032">
    <property type="term" value="P:endosome organization"/>
    <property type="evidence" value="ECO:0007669"/>
    <property type="project" value="TreeGrafter"/>
</dbReference>
<proteinExistence type="inferred from homology"/>
<dbReference type="EMBL" id="JBGBPQ010000025">
    <property type="protein sequence ID" value="KAL1499456.1"/>
    <property type="molecule type" value="Genomic_DNA"/>
</dbReference>
<accession>A0AB34IJQ0</accession>
<dbReference type="GO" id="GO:0140285">
    <property type="term" value="P:endosome fission"/>
    <property type="evidence" value="ECO:0007669"/>
    <property type="project" value="TreeGrafter"/>
</dbReference>
<dbReference type="Proteomes" id="UP001515480">
    <property type="component" value="Unassembled WGS sequence"/>
</dbReference>
<keyword evidence="3" id="KW-1185">Reference proteome</keyword>
<evidence type="ECO:0000256" key="1">
    <source>
        <dbReference type="ARBA" id="ARBA00006224"/>
    </source>
</evidence>
<evidence type="ECO:0000313" key="2">
    <source>
        <dbReference type="EMBL" id="KAL1499456.1"/>
    </source>
</evidence>
<sequence length="1138" mass="129838">MAVQALLRLSSRGEALIAELQRLSAHVPHLFSLQEKLEQKQFGEVLLDFRYLKTPELCEHRIESSPELIARDAEVWEAHGRIVCRVFALFEAVYTYIKDFAKCVSDLRDGLYIQQTVESVLEHDEGKQLMCEALYLYGVLLILLDVKIEGSVRERIVITYYRHKGQASIESIDDICTLVKATGYSHTVTDRYGLPRRPPGYPEEYFCRFIRKLGIDSSVISMMIARLRSEDMYSLIPSYPMPQHRSTALATQAKMLYILLYFEPIILEEHYHTMREIVDKHFSDNWVVAFYMGCVIELPHVWDGYKAAKAALANTCQPASIKSLYDSNLKMLVSARQQLAHHLTEGVLTQEYVLEKTSDLLHCARECNVCVRWLLLHRTSRFRKVPADEPQREAEAVLLLLLNTAQYEYLLKKRFSSLLTEKDKMWDAAKTSVVAHLQELADFFAGTNTFSRVSKDEQLRTWFTGLVDQVQHLEPGDSTIAGRKMHHLIAALKEVEQFHQIEASLQIKQYLAEIRDLLYRMIRVVNVRDHVLVTLSIVSDMSYAWDTMSEYTQLMRQRVQRDPFSVLKLRATFLKLVSILDSPLVRINQANSPDLESVSQYYSAEVASYMRRVLQVIPENLFSVLNEIIELQAHSLQEIPVKVPRLELKDWAQLDHRHRLARATHRISVLTEGVLTMQTTLLGVVQVDPKELLRDGIRKELVRQLTSMLQASSNVKPSKAADLEAALCRLVVKLDGFQLALEYVSDYVKINGLQLFREEFANLINFYVEQEHNAFLKKKVHSWQSTFKLAAASVNNAPPAAFSNSFFGRLVRELAHWTSPRRAFYSNELRCWIDPSGKEVIGYRMLSLLRRTLGHVGLRGLDSTFGFLVTAQLHRFANFYRQSVPVEQFAQLERYAQALSPTATLPEKLSKHYAAATLTFSKLLGEVAVTVSRCGSSKLLRHAMTRALKDSSLVDTSLLHQALLAADQSLLTEAQESFLKVGTLTEPKLPPSPFDDLLGTVSQYVDAAGLRGALGQVFISDDVLPHLPLVLAFFTVQQLARMFHNETVGLLTTMGRSLPDDAIDGVPLAVGIHCLLEQGHSVLFDEYINYMLQYLRSLVCYREVKSADTPEVNVVLEFMRIFCDWSRYDCPELIEFLQ</sequence>
<reference evidence="2 3" key="1">
    <citation type="journal article" date="2024" name="Science">
        <title>Giant polyketide synthase enzymes in the biosynthesis of giant marine polyether toxins.</title>
        <authorList>
            <person name="Fallon T.R."/>
            <person name="Shende V.V."/>
            <person name="Wierzbicki I.H."/>
            <person name="Pendleton A.L."/>
            <person name="Watervoot N.F."/>
            <person name="Auber R.P."/>
            <person name="Gonzalez D.J."/>
            <person name="Wisecaver J.H."/>
            <person name="Moore B.S."/>
        </authorList>
    </citation>
    <scope>NUCLEOTIDE SEQUENCE [LARGE SCALE GENOMIC DNA]</scope>
    <source>
        <strain evidence="2 3">12B1</strain>
    </source>
</reference>